<reference evidence="7" key="1">
    <citation type="submission" date="2024-04" db="EMBL/GenBank/DDBJ databases">
        <title>Salinicola lusitanus LLJ914,a marine bacterium isolated from the Okinawa Trough.</title>
        <authorList>
            <person name="Li J."/>
        </authorList>
    </citation>
    <scope>NUCLEOTIDE SEQUENCE [LARGE SCALE GENOMIC DNA]</scope>
</reference>
<feature type="transmembrane region" description="Helical" evidence="3">
    <location>
        <begin position="183"/>
        <end position="206"/>
    </location>
</feature>
<feature type="region of interest" description="Disordered" evidence="2">
    <location>
        <begin position="223"/>
        <end position="272"/>
    </location>
</feature>
<keyword evidence="7" id="KW-1185">Reference proteome</keyword>
<evidence type="ECO:0000313" key="6">
    <source>
        <dbReference type="EMBL" id="KAK7889223.1"/>
    </source>
</evidence>
<evidence type="ECO:0000256" key="1">
    <source>
        <dbReference type="ARBA" id="ARBA00023319"/>
    </source>
</evidence>
<proteinExistence type="predicted"/>
<sequence length="272" mass="31043">MPPFQTSFEKAPPPTHINLFMLLFLVITTQSEGKTVSCDTMEMWLLFTVAGMVSSLTPRKILLDKNSKTEVIQEGSSVLLQCALEIKQSSRCRVSWLFNPKRQDEKGCEKVANDTSTDCTSLPLLPLHNVTQNNSGWYCCRLRVEIPILEQNDSNWTELRVELGSTSQTGVTNQENSFVWTDWWMWIAAGVAGVFLLILVIVAIVLRRKHLRQRDLECPIYANTHSGHSSKQPSPRPRPMDNTLKRDSSYQNLRTPDVSKRYERSRRLTPSC</sequence>
<feature type="domain" description="Ig-like" evidence="5">
    <location>
        <begin position="58"/>
        <end position="142"/>
    </location>
</feature>
<dbReference type="PROSITE" id="PS50835">
    <property type="entry name" value="IG_LIKE"/>
    <property type="match status" value="1"/>
</dbReference>
<evidence type="ECO:0000256" key="3">
    <source>
        <dbReference type="SAM" id="Phobius"/>
    </source>
</evidence>
<dbReference type="Gene3D" id="2.60.40.10">
    <property type="entry name" value="Immunoglobulins"/>
    <property type="match status" value="1"/>
</dbReference>
<dbReference type="InterPro" id="IPR036179">
    <property type="entry name" value="Ig-like_dom_sf"/>
</dbReference>
<dbReference type="EMBL" id="JBBPFD010000018">
    <property type="protein sequence ID" value="KAK7889223.1"/>
    <property type="molecule type" value="Genomic_DNA"/>
</dbReference>
<dbReference type="SMART" id="SM00409">
    <property type="entry name" value="IG"/>
    <property type="match status" value="1"/>
</dbReference>
<evidence type="ECO:0000256" key="4">
    <source>
        <dbReference type="SAM" id="SignalP"/>
    </source>
</evidence>
<keyword evidence="3" id="KW-0812">Transmembrane</keyword>
<dbReference type="SUPFAM" id="SSF48726">
    <property type="entry name" value="Immunoglobulin"/>
    <property type="match status" value="1"/>
</dbReference>
<organism evidence="6 7">
    <name type="scientific">Mugilogobius chulae</name>
    <name type="common">yellowstripe goby</name>
    <dbReference type="NCBI Taxonomy" id="88201"/>
    <lineage>
        <taxon>Eukaryota</taxon>
        <taxon>Metazoa</taxon>
        <taxon>Chordata</taxon>
        <taxon>Craniata</taxon>
        <taxon>Vertebrata</taxon>
        <taxon>Euteleostomi</taxon>
        <taxon>Actinopterygii</taxon>
        <taxon>Neopterygii</taxon>
        <taxon>Teleostei</taxon>
        <taxon>Neoteleostei</taxon>
        <taxon>Acanthomorphata</taxon>
        <taxon>Gobiaria</taxon>
        <taxon>Gobiiformes</taxon>
        <taxon>Gobioidei</taxon>
        <taxon>Gobiidae</taxon>
        <taxon>Gobionellinae</taxon>
        <taxon>Mugilogobius</taxon>
    </lineage>
</organism>
<feature type="chain" id="PRO_5043777019" description="Ig-like domain-containing protein" evidence="4">
    <location>
        <begin position="34"/>
        <end position="272"/>
    </location>
</feature>
<dbReference type="GO" id="GO:0050853">
    <property type="term" value="P:B cell receptor signaling pathway"/>
    <property type="evidence" value="ECO:0007669"/>
    <property type="project" value="TreeGrafter"/>
</dbReference>
<feature type="compositionally biased region" description="Polar residues" evidence="2">
    <location>
        <begin position="223"/>
        <end position="233"/>
    </location>
</feature>
<feature type="signal peptide" evidence="4">
    <location>
        <begin position="1"/>
        <end position="33"/>
    </location>
</feature>
<dbReference type="AlphaFoldDB" id="A0AAW0N1K8"/>
<keyword evidence="4" id="KW-0732">Signal</keyword>
<keyword evidence="3" id="KW-0472">Membrane</keyword>
<name>A0AAW0N1K8_9GOBI</name>
<feature type="compositionally biased region" description="Basic and acidic residues" evidence="2">
    <location>
        <begin position="257"/>
        <end position="266"/>
    </location>
</feature>
<keyword evidence="1" id="KW-0393">Immunoglobulin domain</keyword>
<keyword evidence="3" id="KW-1133">Transmembrane helix</keyword>
<dbReference type="GO" id="GO:0030183">
    <property type="term" value="P:B cell differentiation"/>
    <property type="evidence" value="ECO:0007669"/>
    <property type="project" value="TreeGrafter"/>
</dbReference>
<dbReference type="PANTHER" id="PTHR14334">
    <property type="entry name" value="B-CELL ANTIGEN RECEPTOR COMPLEX-ASSOCIATED PROTEIN"/>
    <property type="match status" value="1"/>
</dbReference>
<evidence type="ECO:0000259" key="5">
    <source>
        <dbReference type="PROSITE" id="PS50835"/>
    </source>
</evidence>
<gene>
    <name evidence="6" type="ORF">WMY93_024783</name>
</gene>
<evidence type="ECO:0000313" key="7">
    <source>
        <dbReference type="Proteomes" id="UP001460270"/>
    </source>
</evidence>
<comment type="caution">
    <text evidence="6">The sequence shown here is derived from an EMBL/GenBank/DDBJ whole genome shotgun (WGS) entry which is preliminary data.</text>
</comment>
<protein>
    <recommendedName>
        <fullName evidence="5">Ig-like domain-containing protein</fullName>
    </recommendedName>
</protein>
<evidence type="ECO:0000256" key="2">
    <source>
        <dbReference type="SAM" id="MobiDB-lite"/>
    </source>
</evidence>
<dbReference type="GO" id="GO:0019815">
    <property type="term" value="C:B cell receptor complex"/>
    <property type="evidence" value="ECO:0007669"/>
    <property type="project" value="TreeGrafter"/>
</dbReference>
<dbReference type="CDD" id="cd12087">
    <property type="entry name" value="TM_EGFR-like"/>
    <property type="match status" value="1"/>
</dbReference>
<dbReference type="GO" id="GO:0009897">
    <property type="term" value="C:external side of plasma membrane"/>
    <property type="evidence" value="ECO:0007669"/>
    <property type="project" value="TreeGrafter"/>
</dbReference>
<dbReference type="InterPro" id="IPR003599">
    <property type="entry name" value="Ig_sub"/>
</dbReference>
<dbReference type="Proteomes" id="UP001460270">
    <property type="component" value="Unassembled WGS sequence"/>
</dbReference>
<dbReference type="InterPro" id="IPR007110">
    <property type="entry name" value="Ig-like_dom"/>
</dbReference>
<accession>A0AAW0N1K8</accession>
<dbReference type="InterPro" id="IPR013783">
    <property type="entry name" value="Ig-like_fold"/>
</dbReference>
<dbReference type="PANTHER" id="PTHR14334:SF3">
    <property type="entry name" value="TRANSMEMBRANE AND IMMUNOGLOBULIN DOMAIN CONTAINING 2"/>
    <property type="match status" value="1"/>
</dbReference>